<dbReference type="SMART" id="SM00271">
    <property type="entry name" value="DnaJ"/>
    <property type="match status" value="1"/>
</dbReference>
<dbReference type="PANTHER" id="PTHR24074">
    <property type="entry name" value="CO-CHAPERONE PROTEIN DJLA"/>
    <property type="match status" value="1"/>
</dbReference>
<gene>
    <name evidence="4" type="ORF">D9757_007731</name>
</gene>
<dbReference type="EMBL" id="JAACJN010000086">
    <property type="protein sequence ID" value="KAF5377079.1"/>
    <property type="molecule type" value="Genomic_DNA"/>
</dbReference>
<dbReference type="InterPro" id="IPR050817">
    <property type="entry name" value="DjlA_DnaK_co-chaperone"/>
</dbReference>
<evidence type="ECO:0000313" key="4">
    <source>
        <dbReference type="EMBL" id="KAF5377079.1"/>
    </source>
</evidence>
<feature type="domain" description="J" evidence="3">
    <location>
        <begin position="40"/>
        <end position="114"/>
    </location>
</feature>
<reference evidence="4 5" key="1">
    <citation type="journal article" date="2020" name="ISME J.">
        <title>Uncovering the hidden diversity of litter-decomposition mechanisms in mushroom-forming fungi.</title>
        <authorList>
            <person name="Floudas D."/>
            <person name="Bentzer J."/>
            <person name="Ahren D."/>
            <person name="Johansson T."/>
            <person name="Persson P."/>
            <person name="Tunlid A."/>
        </authorList>
    </citation>
    <scope>NUCLEOTIDE SEQUENCE [LARGE SCALE GENOMIC DNA]</scope>
    <source>
        <strain evidence="4 5">CBS 406.79</strain>
    </source>
</reference>
<protein>
    <recommendedName>
        <fullName evidence="3">J domain-containing protein</fullName>
    </recommendedName>
</protein>
<dbReference type="InterPro" id="IPR036869">
    <property type="entry name" value="J_dom_sf"/>
</dbReference>
<feature type="compositionally biased region" description="Basic and acidic residues" evidence="1">
    <location>
        <begin position="201"/>
        <end position="227"/>
    </location>
</feature>
<dbReference type="Proteomes" id="UP000518752">
    <property type="component" value="Unassembled WGS sequence"/>
</dbReference>
<feature type="transmembrane region" description="Helical" evidence="2">
    <location>
        <begin position="160"/>
        <end position="180"/>
    </location>
</feature>
<keyword evidence="2" id="KW-0812">Transmembrane</keyword>
<dbReference type="Pfam" id="PF00226">
    <property type="entry name" value="DnaJ"/>
    <property type="match status" value="1"/>
</dbReference>
<dbReference type="InterPro" id="IPR001623">
    <property type="entry name" value="DnaJ_domain"/>
</dbReference>
<dbReference type="PROSITE" id="PS50076">
    <property type="entry name" value="DNAJ_2"/>
    <property type="match status" value="1"/>
</dbReference>
<keyword evidence="2" id="KW-1133">Transmembrane helix</keyword>
<dbReference type="Gene3D" id="1.10.287.110">
    <property type="entry name" value="DnaJ domain"/>
    <property type="match status" value="1"/>
</dbReference>
<dbReference type="AlphaFoldDB" id="A0A8H5M1E5"/>
<comment type="caution">
    <text evidence="4">The sequence shown here is derived from an EMBL/GenBank/DDBJ whole genome shotgun (WGS) entry which is preliminary data.</text>
</comment>
<keyword evidence="5" id="KW-1185">Reference proteome</keyword>
<dbReference type="CDD" id="cd06257">
    <property type="entry name" value="DnaJ"/>
    <property type="match status" value="1"/>
</dbReference>
<proteinExistence type="predicted"/>
<dbReference type="SUPFAM" id="SSF46565">
    <property type="entry name" value="Chaperone J-domain"/>
    <property type="match status" value="1"/>
</dbReference>
<feature type="region of interest" description="Disordered" evidence="1">
    <location>
        <begin position="200"/>
        <end position="227"/>
    </location>
</feature>
<evidence type="ECO:0000256" key="1">
    <source>
        <dbReference type="SAM" id="MobiDB-lite"/>
    </source>
</evidence>
<sequence length="227" mass="26913">MHRLWSRSRAVTIRVYHLKIRFLSTNSNSFTFPTHLSNPSPYDIFHLRYGCTSQQIKERYIELVRQYHPDSPACRAVPASERHARFQAIRAAYDSLRKADKIGLRNAHMFHEYADEIARRKNIFHKHQQYRNRGPNVSRREYEPRYKWESNADDRWKDCMMIGFGVASILIGVFPGLFMLPRVSRKRHQDAVKNLSQARLEASEHGEQRRLEIKNRLKEMKSSGERS</sequence>
<keyword evidence="2" id="KW-0472">Membrane</keyword>
<name>A0A8H5M1E5_9AGAR</name>
<dbReference type="OrthoDB" id="445556at2759"/>
<evidence type="ECO:0000313" key="5">
    <source>
        <dbReference type="Proteomes" id="UP000518752"/>
    </source>
</evidence>
<dbReference type="PRINTS" id="PR00625">
    <property type="entry name" value="JDOMAIN"/>
</dbReference>
<organism evidence="4 5">
    <name type="scientific">Collybiopsis confluens</name>
    <dbReference type="NCBI Taxonomy" id="2823264"/>
    <lineage>
        <taxon>Eukaryota</taxon>
        <taxon>Fungi</taxon>
        <taxon>Dikarya</taxon>
        <taxon>Basidiomycota</taxon>
        <taxon>Agaricomycotina</taxon>
        <taxon>Agaricomycetes</taxon>
        <taxon>Agaricomycetidae</taxon>
        <taxon>Agaricales</taxon>
        <taxon>Marasmiineae</taxon>
        <taxon>Omphalotaceae</taxon>
        <taxon>Collybiopsis</taxon>
    </lineage>
</organism>
<accession>A0A8H5M1E5</accession>
<evidence type="ECO:0000256" key="2">
    <source>
        <dbReference type="SAM" id="Phobius"/>
    </source>
</evidence>
<evidence type="ECO:0000259" key="3">
    <source>
        <dbReference type="PROSITE" id="PS50076"/>
    </source>
</evidence>